<evidence type="ECO:0000256" key="2">
    <source>
        <dbReference type="ARBA" id="ARBA00022643"/>
    </source>
</evidence>
<dbReference type="SUPFAM" id="SSF55785">
    <property type="entry name" value="PYP-like sensor domain (PAS domain)"/>
    <property type="match status" value="1"/>
</dbReference>
<evidence type="ECO:0000259" key="5">
    <source>
        <dbReference type="PROSITE" id="PS50112"/>
    </source>
</evidence>
<evidence type="ECO:0000313" key="7">
    <source>
        <dbReference type="Proteomes" id="UP000027195"/>
    </source>
</evidence>
<dbReference type="NCBIfam" id="TIGR00229">
    <property type="entry name" value="sensory_box"/>
    <property type="match status" value="1"/>
</dbReference>
<keyword evidence="7" id="KW-1185">Reference proteome</keyword>
<dbReference type="Gene3D" id="3.30.450.20">
    <property type="entry name" value="PAS domain"/>
    <property type="match status" value="2"/>
</dbReference>
<accession>A0A067MBS4</accession>
<sequence>MGASRTYTDGSAVSYIRKNLAAGKECQASLINYRKGGQPFINLVTIIPIKWDPDDDEPSVLVGFQVDLVDQPNAIIQTLRDGTHIVNYSMLGGPDIERSRFGSMSSGLPGFGFGNDRSRAPLSTDLREILASIRNKKGGGGSIESGEPPGWNAAASSVTGAPAVRFIPGDRQERHDFNMMLLEKSDDFIHVLSLKGCFLYASPSVTKILEYAPEELIGKSISDFTHPSDIVPVMRELKESSFPPIDEGGHPSSSFFPRAQREVHLLLRIRRKTSGYVWIESSGRLHCESGKGRKAIILSGRVREMPRMSWANVSQTGGLADRECWAQIAVASRLFLVVSQGISEIGGQAQDEVVGTLITDHIAGEGKEDVIRALADVGASTGGDPQSVRCTWKHRQGLSVDVIVSFFPQEPTPELHPETATSSPSHRSLPSILVCHIRMASDSDGHSGRLSPNAASRRSSSSKMSLTVSPSRSLFHQPSANVFEELDTTRGTSWQYELQQLRLANIRMREEIENLSQEEAAGPTASPEPDTRPSKRRRRVRDAGDE</sequence>
<feature type="compositionally biased region" description="Low complexity" evidence="4">
    <location>
        <begin position="450"/>
        <end position="471"/>
    </location>
</feature>
<dbReference type="InParanoid" id="A0A067MBS4"/>
<protein>
    <recommendedName>
        <fullName evidence="5">PAS domain-containing protein</fullName>
    </recommendedName>
</protein>
<dbReference type="PANTHER" id="PTHR47429:SF7">
    <property type="entry name" value="GATA-FACTOR"/>
    <property type="match status" value="1"/>
</dbReference>
<dbReference type="InterPro" id="IPR000014">
    <property type="entry name" value="PAS"/>
</dbReference>
<keyword evidence="1" id="KW-0285">Flavoprotein</keyword>
<dbReference type="InterPro" id="IPR001610">
    <property type="entry name" value="PAC"/>
</dbReference>
<keyword evidence="3" id="KW-0157">Chromophore</keyword>
<reference evidence="7" key="1">
    <citation type="journal article" date="2014" name="Proc. Natl. Acad. Sci. U.S.A.">
        <title>Extensive sampling of basidiomycete genomes demonstrates inadequacy of the white-rot/brown-rot paradigm for wood decay fungi.</title>
        <authorList>
            <person name="Riley R."/>
            <person name="Salamov A.A."/>
            <person name="Brown D.W."/>
            <person name="Nagy L.G."/>
            <person name="Floudas D."/>
            <person name="Held B.W."/>
            <person name="Levasseur A."/>
            <person name="Lombard V."/>
            <person name="Morin E."/>
            <person name="Otillar R."/>
            <person name="Lindquist E.A."/>
            <person name="Sun H."/>
            <person name="LaButti K.M."/>
            <person name="Schmutz J."/>
            <person name="Jabbour D."/>
            <person name="Luo H."/>
            <person name="Baker S.E."/>
            <person name="Pisabarro A.G."/>
            <person name="Walton J.D."/>
            <person name="Blanchette R.A."/>
            <person name="Henrissat B."/>
            <person name="Martin F."/>
            <person name="Cullen D."/>
            <person name="Hibbett D.S."/>
            <person name="Grigoriev I.V."/>
        </authorList>
    </citation>
    <scope>NUCLEOTIDE SEQUENCE [LARGE SCALE GENOMIC DNA]</scope>
    <source>
        <strain evidence="7">FD-172 SS1</strain>
    </source>
</reference>
<dbReference type="SMART" id="SM00086">
    <property type="entry name" value="PAC"/>
    <property type="match status" value="2"/>
</dbReference>
<evidence type="ECO:0000256" key="1">
    <source>
        <dbReference type="ARBA" id="ARBA00022630"/>
    </source>
</evidence>
<dbReference type="EMBL" id="KL198083">
    <property type="protein sequence ID" value="KDQ09046.1"/>
    <property type="molecule type" value="Genomic_DNA"/>
</dbReference>
<feature type="domain" description="PAS" evidence="5">
    <location>
        <begin position="174"/>
        <end position="240"/>
    </location>
</feature>
<evidence type="ECO:0000256" key="3">
    <source>
        <dbReference type="ARBA" id="ARBA00022991"/>
    </source>
</evidence>
<dbReference type="InterPro" id="IPR013655">
    <property type="entry name" value="PAS_fold_3"/>
</dbReference>
<dbReference type="HOGENOM" id="CLU_007918_3_0_1"/>
<dbReference type="SMART" id="SM00091">
    <property type="entry name" value="PAS"/>
    <property type="match status" value="1"/>
</dbReference>
<dbReference type="InterPro" id="IPR035965">
    <property type="entry name" value="PAS-like_dom_sf"/>
</dbReference>
<feature type="region of interest" description="Disordered" evidence="4">
    <location>
        <begin position="442"/>
        <end position="472"/>
    </location>
</feature>
<name>A0A067MBS4_BOTB1</name>
<organism evidence="6 7">
    <name type="scientific">Botryobasidium botryosum (strain FD-172 SS1)</name>
    <dbReference type="NCBI Taxonomy" id="930990"/>
    <lineage>
        <taxon>Eukaryota</taxon>
        <taxon>Fungi</taxon>
        <taxon>Dikarya</taxon>
        <taxon>Basidiomycota</taxon>
        <taxon>Agaricomycotina</taxon>
        <taxon>Agaricomycetes</taxon>
        <taxon>Cantharellales</taxon>
        <taxon>Botryobasidiaceae</taxon>
        <taxon>Botryobasidium</taxon>
    </lineage>
</organism>
<dbReference type="FunFam" id="3.30.450.20:FF:000092">
    <property type="entry name" value="Related to white collar 1 protein"/>
    <property type="match status" value="1"/>
</dbReference>
<dbReference type="Pfam" id="PF13426">
    <property type="entry name" value="PAS_9"/>
    <property type="match status" value="1"/>
</dbReference>
<evidence type="ECO:0000256" key="4">
    <source>
        <dbReference type="SAM" id="MobiDB-lite"/>
    </source>
</evidence>
<dbReference type="Proteomes" id="UP000027195">
    <property type="component" value="Unassembled WGS sequence"/>
</dbReference>
<proteinExistence type="predicted"/>
<dbReference type="GO" id="GO:0005634">
    <property type="term" value="C:nucleus"/>
    <property type="evidence" value="ECO:0007669"/>
    <property type="project" value="TreeGrafter"/>
</dbReference>
<dbReference type="OrthoDB" id="447251at2759"/>
<dbReference type="PROSITE" id="PS50112">
    <property type="entry name" value="PAS"/>
    <property type="match status" value="1"/>
</dbReference>
<dbReference type="Pfam" id="PF08447">
    <property type="entry name" value="PAS_3"/>
    <property type="match status" value="1"/>
</dbReference>
<keyword evidence="2" id="KW-0288">FMN</keyword>
<feature type="region of interest" description="Disordered" evidence="4">
    <location>
        <begin position="514"/>
        <end position="546"/>
    </location>
</feature>
<dbReference type="CDD" id="cd00130">
    <property type="entry name" value="PAS"/>
    <property type="match status" value="1"/>
</dbReference>
<dbReference type="AlphaFoldDB" id="A0A067MBS4"/>
<dbReference type="PANTHER" id="PTHR47429">
    <property type="entry name" value="PROTEIN TWIN LOV 1"/>
    <property type="match status" value="1"/>
</dbReference>
<gene>
    <name evidence="6" type="ORF">BOTBODRAFT_538498</name>
</gene>
<dbReference type="STRING" id="930990.A0A067MBS4"/>
<evidence type="ECO:0000313" key="6">
    <source>
        <dbReference type="EMBL" id="KDQ09046.1"/>
    </source>
</evidence>